<evidence type="ECO:0000256" key="6">
    <source>
        <dbReference type="PROSITE-ProRule" id="PRU00460"/>
    </source>
</evidence>
<proteinExistence type="predicted"/>
<comment type="caution">
    <text evidence="6">Lacks conserved residue(s) required for the propagation of feature annotation.</text>
</comment>
<evidence type="ECO:0000259" key="9">
    <source>
        <dbReference type="PROSITE" id="PS50027"/>
    </source>
</evidence>
<dbReference type="SMART" id="SM00181">
    <property type="entry name" value="EGF"/>
    <property type="match status" value="2"/>
</dbReference>
<dbReference type="OrthoDB" id="5985440at2759"/>
<dbReference type="Pfam" id="PF24973">
    <property type="entry name" value="EGF_LMN_ATRN"/>
    <property type="match status" value="2"/>
</dbReference>
<feature type="compositionally biased region" description="Basic residues" evidence="7">
    <location>
        <begin position="43"/>
        <end position="53"/>
    </location>
</feature>
<keyword evidence="3 6" id="KW-1015">Disulfide bond</keyword>
<comment type="caution">
    <text evidence="10">The sequence shown here is derived from an EMBL/GenBank/DDBJ whole genome shotgun (WGS) entry which is preliminary data.</text>
</comment>
<dbReference type="Proteomes" id="UP000298663">
    <property type="component" value="Unassembled WGS sequence"/>
</dbReference>
<keyword evidence="4" id="KW-0325">Glycoprotein</keyword>
<dbReference type="PANTHER" id="PTHR10574">
    <property type="entry name" value="NETRIN/LAMININ-RELATED"/>
    <property type="match status" value="1"/>
</dbReference>
<dbReference type="Gene3D" id="2.10.25.10">
    <property type="entry name" value="Laminin"/>
    <property type="match status" value="2"/>
</dbReference>
<keyword evidence="5 6" id="KW-0424">Laminin EGF-like domain</keyword>
<feature type="region of interest" description="Disordered" evidence="7">
    <location>
        <begin position="43"/>
        <end position="81"/>
    </location>
</feature>
<evidence type="ECO:0000313" key="10">
    <source>
        <dbReference type="EMBL" id="TKR87819.1"/>
    </source>
</evidence>
<feature type="disulfide bond" evidence="6">
    <location>
        <begin position="518"/>
        <end position="527"/>
    </location>
</feature>
<dbReference type="InterPro" id="IPR050440">
    <property type="entry name" value="Laminin/Netrin_ECM"/>
</dbReference>
<dbReference type="InterPro" id="IPR000742">
    <property type="entry name" value="EGF"/>
</dbReference>
<evidence type="ECO:0000256" key="7">
    <source>
        <dbReference type="SAM" id="MobiDB-lite"/>
    </source>
</evidence>
<evidence type="ECO:0000256" key="1">
    <source>
        <dbReference type="ARBA" id="ARBA00022729"/>
    </source>
</evidence>
<feature type="transmembrane region" description="Helical" evidence="8">
    <location>
        <begin position="21"/>
        <end position="37"/>
    </location>
</feature>
<sequence>MGRFRFGYECGVEMSRTAFRVLLLLVLVGIVCCSHYHQKYHRHRQHRHAHHHRDTVPVHEADKTQTSHHNKESRNRRETPHQQYTTWLLPAQRIHLNRRISQGASRDEIWGALVEYYEETSGKTRHTALANLYELCKMVDTTPYEKAADVDNPLKERRRREVNFDFPGYVKTHPKEASSLCIEVNSLYKVIKENILRSRHLKWLNEEELTFIEHLRKTGSDHWEVMARVATYFTTRNRKQKDEASVELKPFCVTQLTRLLGSDSYEEVSNLYLHSATVDHIVSKFTEIVAALPDEDKRMEAEHYGLFCKKVFRLTRYDPERLLAWLANDQRHQLASMMHDPEISDDDLYVKIIEFYENANEETQTEAKNVIDRGCKDFIDNMLGEENAEVIEEMRNDGVKPQTLSAHLMNLVADISDDRERQKMAKSLPICKRIYLGFLGECACHGHSSKCNPQTHACLDCTHNTAGFQCDRCAKGFQGNATHETCSPKLHRASSTQECNCNGHAETGCDRHGTCLECLHNTAGINCDRCAFGYYGDAQQGTPEDCTKCPCPEGIDCFINSRSLVQCRSCPEGRKGLNCQQKISENSTMDSEEFF</sequence>
<keyword evidence="11" id="KW-1185">Reference proteome</keyword>
<keyword evidence="2" id="KW-0677">Repeat</keyword>
<dbReference type="InterPro" id="IPR038289">
    <property type="entry name" value="DVA-1_sf"/>
</dbReference>
<dbReference type="PROSITE" id="PS50027">
    <property type="entry name" value="EGF_LAM_2"/>
    <property type="match status" value="2"/>
</dbReference>
<evidence type="ECO:0000256" key="5">
    <source>
        <dbReference type="ARBA" id="ARBA00023292"/>
    </source>
</evidence>
<dbReference type="SUPFAM" id="SSF57196">
    <property type="entry name" value="EGF/Laminin"/>
    <property type="match status" value="2"/>
</dbReference>
<reference evidence="10 11" key="2">
    <citation type="journal article" date="2019" name="G3 (Bethesda)">
        <title>Hybrid Assembly of the Genome of the Entomopathogenic Nematode Steinernema carpocapsae Identifies the X-Chromosome.</title>
        <authorList>
            <person name="Serra L."/>
            <person name="Macchietto M."/>
            <person name="Macias-Munoz A."/>
            <person name="McGill C.J."/>
            <person name="Rodriguez I.M."/>
            <person name="Rodriguez B."/>
            <person name="Murad R."/>
            <person name="Mortazavi A."/>
        </authorList>
    </citation>
    <scope>NUCLEOTIDE SEQUENCE [LARGE SCALE GENOMIC DNA]</scope>
    <source>
        <strain evidence="10 11">ALL</strain>
    </source>
</reference>
<feature type="domain" description="Laminin EGF-like" evidence="9">
    <location>
        <begin position="499"/>
        <end position="548"/>
    </location>
</feature>
<evidence type="ECO:0000256" key="2">
    <source>
        <dbReference type="ARBA" id="ARBA00022737"/>
    </source>
</evidence>
<feature type="disulfide bond" evidence="6">
    <location>
        <begin position="461"/>
        <end position="470"/>
    </location>
</feature>
<dbReference type="InterPro" id="IPR032487">
    <property type="entry name" value="ABA-1_nematode"/>
</dbReference>
<dbReference type="Gene3D" id="1.10.533.30">
    <property type="entry name" value="Nematode polyprotein allergen ABA-1"/>
    <property type="match status" value="3"/>
</dbReference>
<keyword evidence="8" id="KW-0472">Membrane</keyword>
<reference evidence="10 11" key="1">
    <citation type="journal article" date="2015" name="Genome Biol.">
        <title>Comparative genomics of Steinernema reveals deeply conserved gene regulatory networks.</title>
        <authorList>
            <person name="Dillman A.R."/>
            <person name="Macchietto M."/>
            <person name="Porter C.F."/>
            <person name="Rogers A."/>
            <person name="Williams B."/>
            <person name="Antoshechkin I."/>
            <person name="Lee M.M."/>
            <person name="Goodwin Z."/>
            <person name="Lu X."/>
            <person name="Lewis E.E."/>
            <person name="Goodrich-Blair H."/>
            <person name="Stock S.P."/>
            <person name="Adams B.J."/>
            <person name="Sternberg P.W."/>
            <person name="Mortazavi A."/>
        </authorList>
    </citation>
    <scope>NUCLEOTIDE SEQUENCE [LARGE SCALE GENOMIC DNA]</scope>
    <source>
        <strain evidence="10 11">ALL</strain>
    </source>
</reference>
<feature type="compositionally biased region" description="Basic and acidic residues" evidence="7">
    <location>
        <begin position="54"/>
        <end position="80"/>
    </location>
</feature>
<dbReference type="PANTHER" id="PTHR10574:SF406">
    <property type="entry name" value="LAMININ SUBUNIT ALPHA 5"/>
    <property type="match status" value="1"/>
</dbReference>
<dbReference type="GO" id="GO:0005604">
    <property type="term" value="C:basement membrane"/>
    <property type="evidence" value="ECO:0007669"/>
    <property type="project" value="UniProtKB-ARBA"/>
</dbReference>
<keyword evidence="8" id="KW-0812">Transmembrane</keyword>
<gene>
    <name evidence="10" type="ORF">L596_012160</name>
</gene>
<dbReference type="EMBL" id="AZBU02000003">
    <property type="protein sequence ID" value="TKR87819.1"/>
    <property type="molecule type" value="Genomic_DNA"/>
</dbReference>
<organism evidence="10 11">
    <name type="scientific">Steinernema carpocapsae</name>
    <name type="common">Entomopathogenic nematode</name>
    <dbReference type="NCBI Taxonomy" id="34508"/>
    <lineage>
        <taxon>Eukaryota</taxon>
        <taxon>Metazoa</taxon>
        <taxon>Ecdysozoa</taxon>
        <taxon>Nematoda</taxon>
        <taxon>Chromadorea</taxon>
        <taxon>Rhabditida</taxon>
        <taxon>Tylenchina</taxon>
        <taxon>Panagrolaimomorpha</taxon>
        <taxon>Strongyloidoidea</taxon>
        <taxon>Steinernematidae</taxon>
        <taxon>Steinernema</taxon>
    </lineage>
</organism>
<evidence type="ECO:0000256" key="8">
    <source>
        <dbReference type="SAM" id="Phobius"/>
    </source>
</evidence>
<dbReference type="GO" id="GO:0009887">
    <property type="term" value="P:animal organ morphogenesis"/>
    <property type="evidence" value="ECO:0007669"/>
    <property type="project" value="TreeGrafter"/>
</dbReference>
<evidence type="ECO:0000256" key="3">
    <source>
        <dbReference type="ARBA" id="ARBA00023157"/>
    </source>
</evidence>
<protein>
    <recommendedName>
        <fullName evidence="9">Laminin EGF-like domain-containing protein</fullName>
    </recommendedName>
</protein>
<dbReference type="InterPro" id="IPR002049">
    <property type="entry name" value="LE_dom"/>
</dbReference>
<dbReference type="PROSITE" id="PS01248">
    <property type="entry name" value="EGF_LAM_1"/>
    <property type="match status" value="1"/>
</dbReference>
<dbReference type="SMART" id="SM00180">
    <property type="entry name" value="EGF_Lam"/>
    <property type="match status" value="2"/>
</dbReference>
<dbReference type="InterPro" id="IPR056863">
    <property type="entry name" value="LMN_ATRN_NET-like_EGF"/>
</dbReference>
<evidence type="ECO:0000313" key="11">
    <source>
        <dbReference type="Proteomes" id="UP000298663"/>
    </source>
</evidence>
<dbReference type="CDD" id="cd00055">
    <property type="entry name" value="EGF_Lam"/>
    <property type="match status" value="2"/>
</dbReference>
<dbReference type="FunFam" id="2.10.25.10:FF:000188">
    <property type="entry name" value="Laminin subunit gamma 2"/>
    <property type="match status" value="2"/>
</dbReference>
<dbReference type="AlphaFoldDB" id="A0A4U5NW79"/>
<name>A0A4U5NW79_STECR</name>
<keyword evidence="8" id="KW-1133">Transmembrane helix</keyword>
<evidence type="ECO:0000256" key="4">
    <source>
        <dbReference type="ARBA" id="ARBA00023180"/>
    </source>
</evidence>
<dbReference type="STRING" id="34508.A0A4U5NW79"/>
<keyword evidence="1" id="KW-0732">Signal</keyword>
<feature type="domain" description="Laminin EGF-like" evidence="9">
    <location>
        <begin position="442"/>
        <end position="488"/>
    </location>
</feature>
<accession>A0A4U5NW79</accession>
<dbReference type="Pfam" id="PF16469">
    <property type="entry name" value="NPA"/>
    <property type="match status" value="2"/>
</dbReference>
<dbReference type="GO" id="GO:0009888">
    <property type="term" value="P:tissue development"/>
    <property type="evidence" value="ECO:0007669"/>
    <property type="project" value="TreeGrafter"/>
</dbReference>